<reference evidence="5" key="1">
    <citation type="submission" date="2020-10" db="EMBL/GenBank/DDBJ databases">
        <title>Sequencing the genomes of 1000 actinobacteria strains.</title>
        <authorList>
            <person name="Klenk H.-P."/>
        </authorList>
    </citation>
    <scope>NUCLEOTIDE SEQUENCE</scope>
    <source>
        <strain evidence="5">DSM 46832</strain>
    </source>
</reference>
<dbReference type="InterPro" id="IPR041698">
    <property type="entry name" value="Methyltransf_25"/>
</dbReference>
<comment type="caution">
    <text evidence="5">The sequence shown here is derived from an EMBL/GenBank/DDBJ whole genome shotgun (WGS) entry which is preliminary data.</text>
</comment>
<keyword evidence="2" id="KW-0808">Transferase</keyword>
<evidence type="ECO:0000256" key="2">
    <source>
        <dbReference type="ARBA" id="ARBA00022679"/>
    </source>
</evidence>
<dbReference type="CDD" id="cd02440">
    <property type="entry name" value="AdoMet_MTases"/>
    <property type="match status" value="1"/>
</dbReference>
<dbReference type="Gene3D" id="3.40.50.150">
    <property type="entry name" value="Vaccinia Virus protein VP39"/>
    <property type="match status" value="1"/>
</dbReference>
<dbReference type="Pfam" id="PF13649">
    <property type="entry name" value="Methyltransf_25"/>
    <property type="match status" value="1"/>
</dbReference>
<name>A0A927M9E7_9ACTN</name>
<dbReference type="Proteomes" id="UP000649753">
    <property type="component" value="Unassembled WGS sequence"/>
</dbReference>
<keyword evidence="6" id="KW-1185">Reference proteome</keyword>
<proteinExistence type="predicted"/>
<dbReference type="SUPFAM" id="SSF53335">
    <property type="entry name" value="S-adenosyl-L-methionine-dependent methyltransferases"/>
    <property type="match status" value="1"/>
</dbReference>
<sequence>MTGLAALGEPYTALAGVYDRWTDPNPYDRWVDFITARLAQAGIGSGARVLDVCCGTGSMAVRLRDRGYQVAGIDGSAAMLGVARDRLGPLVELHQVILPAELPFTPAVFDAAICCFDSVNYLPPSALQGFFATVASALRPGGLFVFDVNSRYKLEEVFGSSQYGDDQGDFAYVWRNRYDPTRGATDFLITLFTRADDGFRREEEQHRQWWFDHDTIRNSANRSGFTTVGATADYTSSEPEPDTLRETWVLRREEPAGRNHH</sequence>
<dbReference type="Gene3D" id="2.20.25.110">
    <property type="entry name" value="S-adenosyl-L-methionine-dependent methyltransferases"/>
    <property type="match status" value="1"/>
</dbReference>
<evidence type="ECO:0000313" key="5">
    <source>
        <dbReference type="EMBL" id="MBE1489507.1"/>
    </source>
</evidence>
<protein>
    <submittedName>
        <fullName evidence="5">SAM-dependent methyltransferase</fullName>
    </submittedName>
</protein>
<keyword evidence="1 5" id="KW-0489">Methyltransferase</keyword>
<dbReference type="PANTHER" id="PTHR43464:SF19">
    <property type="entry name" value="UBIQUINONE BIOSYNTHESIS O-METHYLTRANSFERASE, MITOCHONDRIAL"/>
    <property type="match status" value="1"/>
</dbReference>
<dbReference type="EMBL" id="JADBEB010000001">
    <property type="protein sequence ID" value="MBE1489507.1"/>
    <property type="molecule type" value="Genomic_DNA"/>
</dbReference>
<feature type="domain" description="Methyltransferase" evidence="4">
    <location>
        <begin position="49"/>
        <end position="142"/>
    </location>
</feature>
<organism evidence="5 6">
    <name type="scientific">Plantactinospora soyae</name>
    <dbReference type="NCBI Taxonomy" id="1544732"/>
    <lineage>
        <taxon>Bacteria</taxon>
        <taxon>Bacillati</taxon>
        <taxon>Actinomycetota</taxon>
        <taxon>Actinomycetes</taxon>
        <taxon>Micromonosporales</taxon>
        <taxon>Micromonosporaceae</taxon>
        <taxon>Plantactinospora</taxon>
    </lineage>
</organism>
<accession>A0A927M9E7</accession>
<dbReference type="GO" id="GO:0032259">
    <property type="term" value="P:methylation"/>
    <property type="evidence" value="ECO:0007669"/>
    <property type="project" value="UniProtKB-KW"/>
</dbReference>
<dbReference type="AlphaFoldDB" id="A0A927M9E7"/>
<evidence type="ECO:0000259" key="4">
    <source>
        <dbReference type="Pfam" id="PF13649"/>
    </source>
</evidence>
<evidence type="ECO:0000256" key="1">
    <source>
        <dbReference type="ARBA" id="ARBA00022603"/>
    </source>
</evidence>
<dbReference type="PANTHER" id="PTHR43464">
    <property type="entry name" value="METHYLTRANSFERASE"/>
    <property type="match status" value="1"/>
</dbReference>
<keyword evidence="3" id="KW-0949">S-adenosyl-L-methionine</keyword>
<dbReference type="RefSeq" id="WP_192768975.1">
    <property type="nucleotide sequence ID" value="NZ_JADBEB010000001.1"/>
</dbReference>
<evidence type="ECO:0000256" key="3">
    <source>
        <dbReference type="ARBA" id="ARBA00022691"/>
    </source>
</evidence>
<evidence type="ECO:0000313" key="6">
    <source>
        <dbReference type="Proteomes" id="UP000649753"/>
    </source>
</evidence>
<dbReference type="InterPro" id="IPR029063">
    <property type="entry name" value="SAM-dependent_MTases_sf"/>
</dbReference>
<gene>
    <name evidence="5" type="ORF">H4W31_005145</name>
</gene>
<dbReference type="GO" id="GO:0008168">
    <property type="term" value="F:methyltransferase activity"/>
    <property type="evidence" value="ECO:0007669"/>
    <property type="project" value="UniProtKB-KW"/>
</dbReference>